<keyword evidence="1" id="KW-0479">Metal-binding</keyword>
<keyword evidence="1" id="KW-0863">Zinc-finger</keyword>
<keyword evidence="6" id="KW-0675">Receptor</keyword>
<feature type="signal peptide" evidence="4">
    <location>
        <begin position="1"/>
        <end position="18"/>
    </location>
</feature>
<keyword evidence="3 6" id="KW-0812">Transmembrane</keyword>
<dbReference type="SUPFAM" id="SSF57850">
    <property type="entry name" value="RING/U-box"/>
    <property type="match status" value="1"/>
</dbReference>
<feature type="region of interest" description="Disordered" evidence="2">
    <location>
        <begin position="467"/>
        <end position="489"/>
    </location>
</feature>
<protein>
    <submittedName>
        <fullName evidence="6">Receptor homology region,transmembrane domain-and RING domain-containing protein</fullName>
    </submittedName>
</protein>
<keyword evidence="3" id="KW-1133">Transmembrane helix</keyword>
<evidence type="ECO:0000256" key="1">
    <source>
        <dbReference type="PROSITE-ProRule" id="PRU00175"/>
    </source>
</evidence>
<evidence type="ECO:0000313" key="6">
    <source>
        <dbReference type="EMBL" id="TVY43899.1"/>
    </source>
</evidence>
<gene>
    <name evidence="6" type="primary">RMR3</name>
    <name evidence="6" type="ORF">LOCC1_G003847</name>
</gene>
<dbReference type="InterPro" id="IPR051826">
    <property type="entry name" value="E3_ubiquitin-ligase_domain"/>
</dbReference>
<name>A0A8H8RYV6_9HELO</name>
<keyword evidence="7" id="KW-1185">Reference proteome</keyword>
<dbReference type="OrthoDB" id="8062037at2759"/>
<feature type="domain" description="RING-type" evidence="5">
    <location>
        <begin position="347"/>
        <end position="389"/>
    </location>
</feature>
<keyword evidence="1" id="KW-0862">Zinc</keyword>
<sequence length="509" mass="54710">MACFRLQWLLVLPGLAYAQSVQPSNTSIADAQMNQLRLTGGPLFTDKPQYNLLPLTAETGKGSSNPNSVAAIQVTGTLKHIDPQNLVNLTKADVGYISCDSDGSNIDPSDVLEKVETTKPQAIVLYSLDSNECNLIGPYTFTTIYSTTSSKDAQDILDTIALYPSSTDIQPTAMIATNTTTSPASSATNDPTGNPAPTTAVAMSILYSITGIITLLFLIIIATGAVRAHRHPERYGPRNIAGRPRQSRAKGLARAMLETLPIVKFGDPEPVKPGSADVELEDGTASHTAPTITTTEGVTDGRRKSTETETLPGMSVASGMGAAEEGSAQEVKEVAATTPPKEGDLGCSICTEDFTTGEDVRVLPCAHKYHPACIDPWLLNVSGTCPLCRRDLRGDAQNTEHPDEAASASGDLPPPLILEGTLESSPAEASEDGNNHQRHRIPRFLDLHRLRHAEPDERIAALRQLREESRTQEASEAVGVEEQQSRRARVTGRLRDTFRIRTRTQNPAS</sequence>
<accession>A0A8H8RYV6</accession>
<dbReference type="GO" id="GO:0005737">
    <property type="term" value="C:cytoplasm"/>
    <property type="evidence" value="ECO:0007669"/>
    <property type="project" value="TreeGrafter"/>
</dbReference>
<dbReference type="Proteomes" id="UP000443090">
    <property type="component" value="Unassembled WGS sequence"/>
</dbReference>
<evidence type="ECO:0000256" key="3">
    <source>
        <dbReference type="SAM" id="Phobius"/>
    </source>
</evidence>
<organism evidence="6 7">
    <name type="scientific">Lachnellula occidentalis</name>
    <dbReference type="NCBI Taxonomy" id="215460"/>
    <lineage>
        <taxon>Eukaryota</taxon>
        <taxon>Fungi</taxon>
        <taxon>Dikarya</taxon>
        <taxon>Ascomycota</taxon>
        <taxon>Pezizomycotina</taxon>
        <taxon>Leotiomycetes</taxon>
        <taxon>Helotiales</taxon>
        <taxon>Lachnaceae</taxon>
        <taxon>Lachnellula</taxon>
    </lineage>
</organism>
<reference evidence="6 7" key="1">
    <citation type="submission" date="2018-05" db="EMBL/GenBank/DDBJ databases">
        <title>Genome sequencing and assembly of the regulated plant pathogen Lachnellula willkommii and related sister species for the development of diagnostic species identification markers.</title>
        <authorList>
            <person name="Giroux E."/>
            <person name="Bilodeau G."/>
        </authorList>
    </citation>
    <scope>NUCLEOTIDE SEQUENCE [LARGE SCALE GENOMIC DNA]</scope>
    <source>
        <strain evidence="6 7">CBS 160.35</strain>
    </source>
</reference>
<dbReference type="Pfam" id="PF13639">
    <property type="entry name" value="zf-RING_2"/>
    <property type="match status" value="1"/>
</dbReference>
<keyword evidence="4" id="KW-0732">Signal</keyword>
<dbReference type="InterPro" id="IPR013083">
    <property type="entry name" value="Znf_RING/FYVE/PHD"/>
</dbReference>
<dbReference type="GO" id="GO:0061630">
    <property type="term" value="F:ubiquitin protein ligase activity"/>
    <property type="evidence" value="ECO:0007669"/>
    <property type="project" value="TreeGrafter"/>
</dbReference>
<feature type="transmembrane region" description="Helical" evidence="3">
    <location>
        <begin position="205"/>
        <end position="226"/>
    </location>
</feature>
<evidence type="ECO:0000259" key="5">
    <source>
        <dbReference type="PROSITE" id="PS50089"/>
    </source>
</evidence>
<evidence type="ECO:0000256" key="4">
    <source>
        <dbReference type="SAM" id="SignalP"/>
    </source>
</evidence>
<dbReference type="SMART" id="SM00184">
    <property type="entry name" value="RING"/>
    <property type="match status" value="1"/>
</dbReference>
<dbReference type="EMBL" id="QGMI01000260">
    <property type="protein sequence ID" value="TVY43899.1"/>
    <property type="molecule type" value="Genomic_DNA"/>
</dbReference>
<dbReference type="GO" id="GO:0006511">
    <property type="term" value="P:ubiquitin-dependent protein catabolic process"/>
    <property type="evidence" value="ECO:0007669"/>
    <property type="project" value="TreeGrafter"/>
</dbReference>
<dbReference type="PANTHER" id="PTHR22765:SF416">
    <property type="entry name" value="E3 UBIQUITIN-PROTEIN LIGASE GODZILLA"/>
    <property type="match status" value="1"/>
</dbReference>
<keyword evidence="3" id="KW-0472">Membrane</keyword>
<comment type="caution">
    <text evidence="6">The sequence shown here is derived from an EMBL/GenBank/DDBJ whole genome shotgun (WGS) entry which is preliminary data.</text>
</comment>
<feature type="region of interest" description="Disordered" evidence="2">
    <location>
        <begin position="396"/>
        <end position="439"/>
    </location>
</feature>
<dbReference type="InterPro" id="IPR001841">
    <property type="entry name" value="Znf_RING"/>
</dbReference>
<feature type="compositionally biased region" description="Low complexity" evidence="2">
    <location>
        <begin position="285"/>
        <end position="295"/>
    </location>
</feature>
<feature type="chain" id="PRO_5034157154" evidence="4">
    <location>
        <begin position="19"/>
        <end position="509"/>
    </location>
</feature>
<evidence type="ECO:0000256" key="2">
    <source>
        <dbReference type="SAM" id="MobiDB-lite"/>
    </source>
</evidence>
<dbReference type="PROSITE" id="PS50089">
    <property type="entry name" value="ZF_RING_2"/>
    <property type="match status" value="1"/>
</dbReference>
<dbReference type="PANTHER" id="PTHR22765">
    <property type="entry name" value="RING FINGER AND PROTEASE ASSOCIATED DOMAIN-CONTAINING"/>
    <property type="match status" value="1"/>
</dbReference>
<dbReference type="AlphaFoldDB" id="A0A8H8RYV6"/>
<dbReference type="CDD" id="cd16454">
    <property type="entry name" value="RING-H2_PA-TM-RING"/>
    <property type="match status" value="1"/>
</dbReference>
<dbReference type="Gene3D" id="3.30.40.10">
    <property type="entry name" value="Zinc/RING finger domain, C3HC4 (zinc finger)"/>
    <property type="match status" value="1"/>
</dbReference>
<proteinExistence type="predicted"/>
<dbReference type="GO" id="GO:0008270">
    <property type="term" value="F:zinc ion binding"/>
    <property type="evidence" value="ECO:0007669"/>
    <property type="project" value="UniProtKB-KW"/>
</dbReference>
<evidence type="ECO:0000313" key="7">
    <source>
        <dbReference type="Proteomes" id="UP000443090"/>
    </source>
</evidence>
<feature type="region of interest" description="Disordered" evidence="2">
    <location>
        <begin position="268"/>
        <end position="333"/>
    </location>
</feature>
<feature type="compositionally biased region" description="Low complexity" evidence="2">
    <location>
        <begin position="315"/>
        <end position="329"/>
    </location>
</feature>